<organism evidence="1 2">
    <name type="scientific">Helcococcus bovis</name>
    <dbReference type="NCBI Taxonomy" id="3153252"/>
    <lineage>
        <taxon>Bacteria</taxon>
        <taxon>Bacillati</taxon>
        <taxon>Bacillota</taxon>
        <taxon>Tissierellia</taxon>
        <taxon>Tissierellales</taxon>
        <taxon>Peptoniphilaceae</taxon>
        <taxon>Helcococcus</taxon>
    </lineage>
</organism>
<protein>
    <submittedName>
        <fullName evidence="1">Uncharacterized protein</fullName>
    </submittedName>
</protein>
<proteinExistence type="predicted"/>
<comment type="caution">
    <text evidence="1">The sequence shown here is derived from an EMBL/GenBank/DDBJ whole genome shotgun (WGS) entry which is preliminary data.</text>
</comment>
<accession>A0ABW9F3Y2</accession>
<dbReference type="Gene3D" id="3.40.91.30">
    <property type="match status" value="1"/>
</dbReference>
<dbReference type="RefSeq" id="WP_408105746.1">
    <property type="nucleotide sequence ID" value="NZ_JBFNFH010000001.1"/>
</dbReference>
<evidence type="ECO:0000313" key="2">
    <source>
        <dbReference type="Proteomes" id="UP001629536"/>
    </source>
</evidence>
<keyword evidence="2" id="KW-1185">Reference proteome</keyword>
<reference evidence="1 2" key="1">
    <citation type="journal article" date="2024" name="Front. Microbiol.">
        <title>Pangenomic and biochemical analyses of Helcococcus ovis reveal widespread tetracycline resistance and a novel bacterial species, Helcococcus bovis.</title>
        <authorList>
            <person name="Cunha F."/>
            <person name="Zhai Y."/>
            <person name="Casaro S."/>
            <person name="Jones K.L."/>
            <person name="Hernandez M."/>
            <person name="Bisinotto R.S."/>
            <person name="Kariyawasam S."/>
            <person name="Brown M.B."/>
            <person name="Phillips A."/>
            <person name="Jeong K.C."/>
            <person name="Galvao K.N."/>
        </authorList>
    </citation>
    <scope>NUCLEOTIDE SEQUENCE [LARGE SCALE GENOMIC DNA]</scope>
    <source>
        <strain evidence="1 2">KG197</strain>
    </source>
</reference>
<evidence type="ECO:0000313" key="1">
    <source>
        <dbReference type="EMBL" id="MFM1524150.1"/>
    </source>
</evidence>
<gene>
    <name evidence="1" type="ORF">ABGF40_00510</name>
</gene>
<dbReference type="Proteomes" id="UP001629536">
    <property type="component" value="Unassembled WGS sequence"/>
</dbReference>
<dbReference type="EMBL" id="JBFNFH010000001">
    <property type="protein sequence ID" value="MFM1524150.1"/>
    <property type="molecule type" value="Genomic_DNA"/>
</dbReference>
<sequence length="264" mass="31901">MKKLKYFLEKELYKFNWIKNKLKDEEDFDKYVYLQIENKKENTNYYLRTKNIDTGKYDKKYIKKEEINTAKNIAQKSYNKKVLKLVNKIIPILTKLNKIFKDDIIDEVFDSLSKGRKDLVNPVIPTKKQLLENWKNEKYKGKPFSPDSIEIYTNRGERVRSKSEKIIADRFDYYNLDYKYEYPLIIGKGTYYPDFVFLDLNTNQKIYWEHFGMMDNIKYCENALRKIEMYELNNINLICTFETSNKIPETKLIDTLIKKHLLDN</sequence>
<name>A0ABW9F3Y2_9FIRM</name>